<name>A0A7M2X129_9BACT</name>
<sequence>MTAAPSTPPQHRHPGSRRGVWTIVAIFVLGFAVLGGLYLSPKSHAPSAPGGITNGLPNPPIAGVLLDCRPYGASPQSITSAIRRLAESPDLLVLVDIESSLVPPVIEAFGMERSYHAELFQRSQASLASREKIGVCILSKHGLFEGTPMRIDRRSVGVETVMVVENRAMRVRCIALDDAPLPPSPAAHPKAWVGGATPVVLTAGRIGGKWIVDLNDGSTEGLTFLKRQDAPVGVAFSLGAEPAARDAAPTATRATAAPVIPNPGSAPVSAEPTSRPGPAPHRAE</sequence>
<reference evidence="3 4" key="1">
    <citation type="submission" date="2020-10" db="EMBL/GenBank/DDBJ databases">
        <title>Wide distribution of Phycisphaera-like planctomycetes from WD2101 soil group in peatlands and genome analysis of the first cultivated representative.</title>
        <authorList>
            <person name="Dedysh S.N."/>
            <person name="Beletsky A.V."/>
            <person name="Ivanova A."/>
            <person name="Kulichevskaya I.S."/>
            <person name="Suzina N.E."/>
            <person name="Philippov D.A."/>
            <person name="Rakitin A.L."/>
            <person name="Mardanov A.V."/>
            <person name="Ravin N.V."/>
        </authorList>
    </citation>
    <scope>NUCLEOTIDE SEQUENCE [LARGE SCALE GENOMIC DNA]</scope>
    <source>
        <strain evidence="3 4">M1803</strain>
    </source>
</reference>
<evidence type="ECO:0000313" key="3">
    <source>
        <dbReference type="EMBL" id="QOV91142.1"/>
    </source>
</evidence>
<feature type="transmembrane region" description="Helical" evidence="2">
    <location>
        <begin position="20"/>
        <end position="39"/>
    </location>
</feature>
<evidence type="ECO:0000256" key="1">
    <source>
        <dbReference type="SAM" id="MobiDB-lite"/>
    </source>
</evidence>
<keyword evidence="2" id="KW-1133">Transmembrane helix</keyword>
<keyword evidence="2" id="KW-0812">Transmembrane</keyword>
<dbReference type="AlphaFoldDB" id="A0A7M2X129"/>
<evidence type="ECO:0000256" key="2">
    <source>
        <dbReference type="SAM" id="Phobius"/>
    </source>
</evidence>
<feature type="compositionally biased region" description="Low complexity" evidence="1">
    <location>
        <begin position="243"/>
        <end position="258"/>
    </location>
</feature>
<feature type="region of interest" description="Disordered" evidence="1">
    <location>
        <begin position="243"/>
        <end position="284"/>
    </location>
</feature>
<keyword evidence="2" id="KW-0472">Membrane</keyword>
<dbReference type="KEGG" id="hbs:IPV69_07230"/>
<dbReference type="Proteomes" id="UP000593765">
    <property type="component" value="Chromosome"/>
</dbReference>
<proteinExistence type="predicted"/>
<evidence type="ECO:0000313" key="4">
    <source>
        <dbReference type="Proteomes" id="UP000593765"/>
    </source>
</evidence>
<dbReference type="RefSeq" id="WP_206294289.1">
    <property type="nucleotide sequence ID" value="NZ_CP063458.1"/>
</dbReference>
<gene>
    <name evidence="3" type="ORF">IPV69_07230</name>
</gene>
<organism evidence="3 4">
    <name type="scientific">Humisphaera borealis</name>
    <dbReference type="NCBI Taxonomy" id="2807512"/>
    <lineage>
        <taxon>Bacteria</taxon>
        <taxon>Pseudomonadati</taxon>
        <taxon>Planctomycetota</taxon>
        <taxon>Phycisphaerae</taxon>
        <taxon>Tepidisphaerales</taxon>
        <taxon>Tepidisphaeraceae</taxon>
        <taxon>Humisphaera</taxon>
    </lineage>
</organism>
<accession>A0A7M2X129</accession>
<feature type="compositionally biased region" description="Pro residues" evidence="1">
    <location>
        <begin position="275"/>
        <end position="284"/>
    </location>
</feature>
<keyword evidence="4" id="KW-1185">Reference proteome</keyword>
<protein>
    <submittedName>
        <fullName evidence="3">Uncharacterized protein</fullName>
    </submittedName>
</protein>
<dbReference type="EMBL" id="CP063458">
    <property type="protein sequence ID" value="QOV91142.1"/>
    <property type="molecule type" value="Genomic_DNA"/>
</dbReference>